<dbReference type="InterPro" id="IPR010595">
    <property type="entry name" value="DUF1161"/>
</dbReference>
<evidence type="ECO:0008006" key="4">
    <source>
        <dbReference type="Google" id="ProtNLM"/>
    </source>
</evidence>
<dbReference type="AlphaFoldDB" id="A0A7Y9QXZ4"/>
<dbReference type="Proteomes" id="UP000518288">
    <property type="component" value="Unassembled WGS sequence"/>
</dbReference>
<gene>
    <name evidence="2" type="ORF">BDD16_002566</name>
</gene>
<keyword evidence="1" id="KW-0732">Signal</keyword>
<protein>
    <recommendedName>
        <fullName evidence="4">DUF1161 domain-containing protein</fullName>
    </recommendedName>
</protein>
<sequence>MRLHTPIAAAAALVLLQASPCSALTCDELRADVETRIRAAGVSAFTVAIVDATATSAGRVVGTCDRGAKKLLYTLTESSTAPRNLPARAEKKADTIITECKDGSEPVRGECRK</sequence>
<organism evidence="2 3">
    <name type="scientific">Sphaerotilus montanus</name>
    <dbReference type="NCBI Taxonomy" id="522889"/>
    <lineage>
        <taxon>Bacteria</taxon>
        <taxon>Pseudomonadati</taxon>
        <taxon>Pseudomonadota</taxon>
        <taxon>Betaproteobacteria</taxon>
        <taxon>Burkholderiales</taxon>
        <taxon>Sphaerotilaceae</taxon>
        <taxon>Sphaerotilus</taxon>
    </lineage>
</organism>
<evidence type="ECO:0000256" key="1">
    <source>
        <dbReference type="SAM" id="SignalP"/>
    </source>
</evidence>
<accession>A0A7Y9QXZ4</accession>
<dbReference type="Pfam" id="PF06649">
    <property type="entry name" value="DUF1161"/>
    <property type="match status" value="1"/>
</dbReference>
<evidence type="ECO:0000313" key="3">
    <source>
        <dbReference type="Proteomes" id="UP000518288"/>
    </source>
</evidence>
<name>A0A7Y9QXZ4_9BURK</name>
<feature type="chain" id="PRO_5031101695" description="DUF1161 domain-containing protein" evidence="1">
    <location>
        <begin position="24"/>
        <end position="113"/>
    </location>
</feature>
<comment type="caution">
    <text evidence="2">The sequence shown here is derived from an EMBL/GenBank/DDBJ whole genome shotgun (WGS) entry which is preliminary data.</text>
</comment>
<feature type="signal peptide" evidence="1">
    <location>
        <begin position="1"/>
        <end position="23"/>
    </location>
</feature>
<dbReference type="EMBL" id="JACCFH010000001">
    <property type="protein sequence ID" value="NYG33580.1"/>
    <property type="molecule type" value="Genomic_DNA"/>
</dbReference>
<proteinExistence type="predicted"/>
<dbReference type="RefSeq" id="WP_179634331.1">
    <property type="nucleotide sequence ID" value="NZ_JACCFH010000001.1"/>
</dbReference>
<keyword evidence="3" id="KW-1185">Reference proteome</keyword>
<reference evidence="2 3" key="1">
    <citation type="submission" date="2020-07" db="EMBL/GenBank/DDBJ databases">
        <title>Genomic Encyclopedia of Archaeal and Bacterial Type Strains, Phase II (KMG-II): from individual species to whole genera.</title>
        <authorList>
            <person name="Goeker M."/>
        </authorList>
    </citation>
    <scope>NUCLEOTIDE SEQUENCE [LARGE SCALE GENOMIC DNA]</scope>
    <source>
        <strain evidence="2 3">DSM 21226</strain>
    </source>
</reference>
<evidence type="ECO:0000313" key="2">
    <source>
        <dbReference type="EMBL" id="NYG33580.1"/>
    </source>
</evidence>